<dbReference type="STRING" id="568899.SAMN05192534_11322"/>
<dbReference type="EMBL" id="FNDK01000013">
    <property type="protein sequence ID" value="SDH85678.1"/>
    <property type="molecule type" value="Genomic_DNA"/>
</dbReference>
<keyword evidence="2" id="KW-1185">Reference proteome</keyword>
<reference evidence="1 2" key="1">
    <citation type="submission" date="2016-10" db="EMBL/GenBank/DDBJ databases">
        <authorList>
            <person name="de Groot N.N."/>
        </authorList>
    </citation>
    <scope>NUCLEOTIDE SEQUENCE [LARGE SCALE GENOMIC DNA]</scope>
    <source>
        <strain evidence="1 2">DSM 21632</strain>
    </source>
</reference>
<sequence length="54" mass="6686">MSKKNWNSWQKQVLREEYVDPDIAEKNRQKRIQEINKKYRFRAFSSAYYSAKVK</sequence>
<dbReference type="Proteomes" id="UP000199163">
    <property type="component" value="Unassembled WGS sequence"/>
</dbReference>
<evidence type="ECO:0000313" key="1">
    <source>
        <dbReference type="EMBL" id="SDH85678.1"/>
    </source>
</evidence>
<gene>
    <name evidence="1" type="ORF">SAMN05192534_11322</name>
</gene>
<dbReference type="RefSeq" id="WP_175487476.1">
    <property type="nucleotide sequence ID" value="NZ_FNDK01000013.1"/>
</dbReference>
<accession>A0A1G8FU54</accession>
<evidence type="ECO:0000313" key="2">
    <source>
        <dbReference type="Proteomes" id="UP000199163"/>
    </source>
</evidence>
<protein>
    <submittedName>
        <fullName evidence="1">Uncharacterized protein</fullName>
    </submittedName>
</protein>
<dbReference type="AlphaFoldDB" id="A0A1G8FU54"/>
<organism evidence="1 2">
    <name type="scientific">Alteribacillus persepolensis</name>
    <dbReference type="NCBI Taxonomy" id="568899"/>
    <lineage>
        <taxon>Bacteria</taxon>
        <taxon>Bacillati</taxon>
        <taxon>Bacillota</taxon>
        <taxon>Bacilli</taxon>
        <taxon>Bacillales</taxon>
        <taxon>Bacillaceae</taxon>
        <taxon>Alteribacillus</taxon>
    </lineage>
</organism>
<name>A0A1G8FU54_9BACI</name>
<proteinExistence type="predicted"/>